<feature type="domain" description="Gcp-like" evidence="9">
    <location>
        <begin position="38"/>
        <end position="322"/>
    </location>
</feature>
<evidence type="ECO:0000256" key="2">
    <source>
        <dbReference type="ARBA" id="ARBA00022679"/>
    </source>
</evidence>
<dbReference type="GO" id="GO:0005737">
    <property type="term" value="C:cytoplasm"/>
    <property type="evidence" value="ECO:0007669"/>
    <property type="project" value="UniProtKB-SubCell"/>
</dbReference>
<dbReference type="SUPFAM" id="SSF53067">
    <property type="entry name" value="Actin-like ATPase domain"/>
    <property type="match status" value="2"/>
</dbReference>
<dbReference type="InterPro" id="IPR017861">
    <property type="entry name" value="KAE1/TsaD"/>
</dbReference>
<dbReference type="HAMAP" id="MF_01445">
    <property type="entry name" value="TsaD"/>
    <property type="match status" value="1"/>
</dbReference>
<dbReference type="GO" id="GO:0002949">
    <property type="term" value="P:tRNA threonylcarbamoyladenosine modification"/>
    <property type="evidence" value="ECO:0007669"/>
    <property type="project" value="UniProtKB-UniRule"/>
</dbReference>
<feature type="binding site" evidence="8">
    <location>
        <position position="126"/>
    </location>
    <ligand>
        <name>Fe cation</name>
        <dbReference type="ChEBI" id="CHEBI:24875"/>
    </ligand>
</feature>
<dbReference type="GO" id="GO:0005506">
    <property type="term" value="F:iron ion binding"/>
    <property type="evidence" value="ECO:0007669"/>
    <property type="project" value="UniProtKB-UniRule"/>
</dbReference>
<evidence type="ECO:0000259" key="9">
    <source>
        <dbReference type="Pfam" id="PF00814"/>
    </source>
</evidence>
<comment type="function">
    <text evidence="8">Required for the formation of a threonylcarbamoyl group on adenosine at position 37 (t(6)A37) in tRNAs that read codons beginning with adenine. Is involved in the transfer of the threonylcarbamoyl moiety of threonylcarbamoyl-AMP (TC-AMP) to the N6 group of A37, together with TsaE and TsaB. TsaD likely plays a direct catalytic role in this reaction.</text>
</comment>
<evidence type="ECO:0000313" key="11">
    <source>
        <dbReference type="Proteomes" id="UP000050501"/>
    </source>
</evidence>
<name>A0A0P6Y8G6_9CHLR</name>
<dbReference type="OrthoDB" id="9806197at2"/>
<dbReference type="Pfam" id="PF00814">
    <property type="entry name" value="TsaD"/>
    <property type="match status" value="1"/>
</dbReference>
<keyword evidence="1 8" id="KW-0963">Cytoplasm</keyword>
<proteinExistence type="inferred from homology"/>
<dbReference type="STRING" id="229921.ADN01_03935"/>
<protein>
    <recommendedName>
        <fullName evidence="8">tRNA N6-adenosine threonylcarbamoyltransferase</fullName>
        <ecNumber evidence="8">2.3.1.234</ecNumber>
    </recommendedName>
    <alternativeName>
        <fullName evidence="8">N6-L-threonylcarbamoyladenine synthase</fullName>
        <shortName evidence="8">t(6)A synthase</shortName>
    </alternativeName>
    <alternativeName>
        <fullName evidence="8">t(6)A37 threonylcarbamoyladenosine biosynthesis protein TsaD</fullName>
    </alternativeName>
    <alternativeName>
        <fullName evidence="8">tRNA threonylcarbamoyladenosine biosynthesis protein TsaD</fullName>
    </alternativeName>
</protein>
<comment type="similarity">
    <text evidence="8">Belongs to the KAE1 / TsaD family.</text>
</comment>
<dbReference type="InterPro" id="IPR000905">
    <property type="entry name" value="Gcp-like_dom"/>
</dbReference>
<sequence>MNEKITNDTFPVRVLGIETSCDETAAAILENGRALHTSVVATQIDLHAKYGGVFPEVASRQHVQTIYAVVEQALQQAHLGIKDVDAIAVTRGPGLAGSLLVGMNAAKGLALASGKPLVGVNHLEGHIYSAWVHPADIQDPPPAPEFPLLALLVSGGHTELNLMTDHLTYERLGATLDDAAGEAFDKVARLLGLPYPGGPSIQKTAEQGNPFAFQFPRSRLEGTWDFSFSGLKTAVLRTVKEYEQDTRPLPVADLAASFQAAVIDVLLTKTLAAARKFGVRQILLAGGVSANRPLREAFLAQKEFPVQIPAFSLCTDNAAMIAAAGHFRFVRGKTDSLDIDVMPNWPLS</sequence>
<comment type="subcellular location">
    <subcellularLocation>
        <location evidence="8">Cytoplasm</location>
    </subcellularLocation>
</comment>
<dbReference type="EMBL" id="LGCM01000017">
    <property type="protein sequence ID" value="KPL88190.1"/>
    <property type="molecule type" value="Genomic_DNA"/>
</dbReference>
<evidence type="ECO:0000313" key="10">
    <source>
        <dbReference type="EMBL" id="KPL88190.1"/>
    </source>
</evidence>
<evidence type="ECO:0000256" key="3">
    <source>
        <dbReference type="ARBA" id="ARBA00022694"/>
    </source>
</evidence>
<dbReference type="GO" id="GO:0061711">
    <property type="term" value="F:tRNA N(6)-L-threonylcarbamoyladenine synthase activity"/>
    <property type="evidence" value="ECO:0007669"/>
    <property type="project" value="UniProtKB-EC"/>
</dbReference>
<dbReference type="PANTHER" id="PTHR11735:SF6">
    <property type="entry name" value="TRNA N6-ADENOSINE THREONYLCARBAMOYLTRANSFERASE, MITOCHONDRIAL"/>
    <property type="match status" value="1"/>
</dbReference>
<evidence type="ECO:0000256" key="8">
    <source>
        <dbReference type="HAMAP-Rule" id="MF_01445"/>
    </source>
</evidence>
<dbReference type="NCBIfam" id="TIGR03723">
    <property type="entry name" value="T6A_TsaD_YgjD"/>
    <property type="match status" value="1"/>
</dbReference>
<reference evidence="10 11" key="1">
    <citation type="submission" date="2015-07" db="EMBL/GenBank/DDBJ databases">
        <title>Genome sequence of Levilinea saccharolytica DSM 16555.</title>
        <authorList>
            <person name="Hemp J."/>
            <person name="Ward L.M."/>
            <person name="Pace L.A."/>
            <person name="Fischer W.W."/>
        </authorList>
    </citation>
    <scope>NUCLEOTIDE SEQUENCE [LARGE SCALE GENOMIC DNA]</scope>
    <source>
        <strain evidence="10 11">KIBI-1</strain>
    </source>
</reference>
<dbReference type="InterPro" id="IPR043129">
    <property type="entry name" value="ATPase_NBD"/>
</dbReference>
<dbReference type="AlphaFoldDB" id="A0A0P6Y8G6"/>
<dbReference type="PATRIC" id="fig|229921.5.peg.2358"/>
<organism evidence="10 11">
    <name type="scientific">Levilinea saccharolytica</name>
    <dbReference type="NCBI Taxonomy" id="229921"/>
    <lineage>
        <taxon>Bacteria</taxon>
        <taxon>Bacillati</taxon>
        <taxon>Chloroflexota</taxon>
        <taxon>Anaerolineae</taxon>
        <taxon>Anaerolineales</taxon>
        <taxon>Anaerolineaceae</taxon>
        <taxon>Levilinea</taxon>
    </lineage>
</organism>
<dbReference type="RefSeq" id="WP_062418256.1">
    <property type="nucleotide sequence ID" value="NZ_DF967974.1"/>
</dbReference>
<dbReference type="PRINTS" id="PR00789">
    <property type="entry name" value="OSIALOPTASE"/>
</dbReference>
<gene>
    <name evidence="8" type="primary">tsaD</name>
    <name evidence="10" type="ORF">ADN01_03935</name>
</gene>
<comment type="caution">
    <text evidence="10">The sequence shown here is derived from an EMBL/GenBank/DDBJ whole genome shotgun (WGS) entry which is preliminary data.</text>
</comment>
<dbReference type="FunFam" id="3.30.420.40:FF:000040">
    <property type="entry name" value="tRNA N6-adenosine threonylcarbamoyltransferase"/>
    <property type="match status" value="1"/>
</dbReference>
<comment type="cofactor">
    <cofactor evidence="8">
        <name>Fe(2+)</name>
        <dbReference type="ChEBI" id="CHEBI:29033"/>
    </cofactor>
    <text evidence="8">Binds 1 Fe(2+) ion per subunit.</text>
</comment>
<keyword evidence="3 8" id="KW-0819">tRNA processing</keyword>
<dbReference type="Gene3D" id="3.30.420.40">
    <property type="match status" value="2"/>
</dbReference>
<dbReference type="NCBIfam" id="TIGR00329">
    <property type="entry name" value="gcp_kae1"/>
    <property type="match status" value="1"/>
</dbReference>
<evidence type="ECO:0000256" key="4">
    <source>
        <dbReference type="ARBA" id="ARBA00022723"/>
    </source>
</evidence>
<feature type="binding site" evidence="8">
    <location>
        <position position="291"/>
    </location>
    <ligand>
        <name>substrate</name>
    </ligand>
</feature>
<comment type="caution">
    <text evidence="8">Lacks conserved residue(s) required for the propagation of feature annotation.</text>
</comment>
<keyword evidence="5 8" id="KW-0408">Iron</keyword>
<dbReference type="EC" id="2.3.1.234" evidence="8"/>
<evidence type="ECO:0000256" key="6">
    <source>
        <dbReference type="ARBA" id="ARBA00023315"/>
    </source>
</evidence>
<dbReference type="CDD" id="cd24133">
    <property type="entry name" value="ASKHA_NBD_TsaD_bac"/>
    <property type="match status" value="1"/>
</dbReference>
<comment type="catalytic activity">
    <reaction evidence="7 8">
        <text>L-threonylcarbamoyladenylate + adenosine(37) in tRNA = N(6)-L-threonylcarbamoyladenosine(37) in tRNA + AMP + H(+)</text>
        <dbReference type="Rhea" id="RHEA:37059"/>
        <dbReference type="Rhea" id="RHEA-COMP:10162"/>
        <dbReference type="Rhea" id="RHEA-COMP:10163"/>
        <dbReference type="ChEBI" id="CHEBI:15378"/>
        <dbReference type="ChEBI" id="CHEBI:73682"/>
        <dbReference type="ChEBI" id="CHEBI:74411"/>
        <dbReference type="ChEBI" id="CHEBI:74418"/>
        <dbReference type="ChEBI" id="CHEBI:456215"/>
        <dbReference type="EC" id="2.3.1.234"/>
    </reaction>
</comment>
<keyword evidence="11" id="KW-1185">Reference proteome</keyword>
<dbReference type="Proteomes" id="UP000050501">
    <property type="component" value="Unassembled WGS sequence"/>
</dbReference>
<feature type="binding site" evidence="8">
    <location>
        <begin position="152"/>
        <end position="156"/>
    </location>
    <ligand>
        <name>substrate</name>
    </ligand>
</feature>
<feature type="binding site" evidence="8">
    <location>
        <position position="122"/>
    </location>
    <ligand>
        <name>Fe cation</name>
        <dbReference type="ChEBI" id="CHEBI:24875"/>
    </ligand>
</feature>
<evidence type="ECO:0000256" key="7">
    <source>
        <dbReference type="ARBA" id="ARBA00048117"/>
    </source>
</evidence>
<feature type="binding site" evidence="8">
    <location>
        <position position="198"/>
    </location>
    <ligand>
        <name>substrate</name>
    </ligand>
</feature>
<evidence type="ECO:0000256" key="5">
    <source>
        <dbReference type="ARBA" id="ARBA00023004"/>
    </source>
</evidence>
<dbReference type="InterPro" id="IPR022450">
    <property type="entry name" value="TsaD"/>
</dbReference>
<keyword evidence="6 8" id="KW-0012">Acyltransferase</keyword>
<accession>A0A0P6Y8G6</accession>
<keyword evidence="4 8" id="KW-0479">Metal-binding</keyword>
<dbReference type="FunFam" id="3.30.420.40:FF:000012">
    <property type="entry name" value="tRNA N6-adenosine threonylcarbamoyltransferase"/>
    <property type="match status" value="1"/>
</dbReference>
<feature type="binding site" evidence="8">
    <location>
        <position position="185"/>
    </location>
    <ligand>
        <name>substrate</name>
    </ligand>
</feature>
<keyword evidence="2 8" id="KW-0808">Transferase</keyword>
<dbReference type="PANTHER" id="PTHR11735">
    <property type="entry name" value="TRNA N6-ADENOSINE THREONYLCARBAMOYLTRANSFERASE"/>
    <property type="match status" value="1"/>
</dbReference>
<feature type="binding site" evidence="8">
    <location>
        <position position="316"/>
    </location>
    <ligand>
        <name>Fe cation</name>
        <dbReference type="ChEBI" id="CHEBI:24875"/>
    </ligand>
</feature>
<evidence type="ECO:0000256" key="1">
    <source>
        <dbReference type="ARBA" id="ARBA00022490"/>
    </source>
</evidence>